<sequence>MTILLVIINMAHNNGKMYNNSILELNKITTS</sequence>
<accession>A0A1V0S8J3</accession>
<organism evidence="1">
    <name type="scientific">Catovirus CTV1</name>
    <dbReference type="NCBI Taxonomy" id="1977631"/>
    <lineage>
        <taxon>Viruses</taxon>
        <taxon>Varidnaviria</taxon>
        <taxon>Bamfordvirae</taxon>
        <taxon>Nucleocytoviricota</taxon>
        <taxon>Megaviricetes</taxon>
        <taxon>Imitervirales</taxon>
        <taxon>Mimiviridae</taxon>
        <taxon>Klosneuvirinae</taxon>
        <taxon>Catovirus</taxon>
    </lineage>
</organism>
<reference evidence="1" key="1">
    <citation type="journal article" date="2017" name="Science">
        <title>Giant viruses with an expanded complement of translation system components.</title>
        <authorList>
            <person name="Schulz F."/>
            <person name="Yutin N."/>
            <person name="Ivanova N.N."/>
            <person name="Ortega D.R."/>
            <person name="Lee T.K."/>
            <person name="Vierheilig J."/>
            <person name="Daims H."/>
            <person name="Horn M."/>
            <person name="Wagner M."/>
            <person name="Jensen G.J."/>
            <person name="Kyrpides N.C."/>
            <person name="Koonin E.V."/>
            <person name="Woyke T."/>
        </authorList>
    </citation>
    <scope>NUCLEOTIDE SEQUENCE</scope>
    <source>
        <strain evidence="1">CTV1</strain>
    </source>
</reference>
<evidence type="ECO:0000313" key="1">
    <source>
        <dbReference type="EMBL" id="ARF08021.1"/>
    </source>
</evidence>
<dbReference type="EMBL" id="KY684083">
    <property type="protein sequence ID" value="ARF08021.1"/>
    <property type="molecule type" value="Genomic_DNA"/>
</dbReference>
<gene>
    <name evidence="1" type="ORF">Catovirus_1_71</name>
</gene>
<name>A0A1V0S8J3_9VIRU</name>
<protein>
    <submittedName>
        <fullName evidence="1">Uncharacterized protein</fullName>
    </submittedName>
</protein>
<proteinExistence type="predicted"/>